<reference evidence="2" key="1">
    <citation type="submission" date="2014-12" db="EMBL/GenBank/DDBJ databases">
        <title>Insight into the proteome of Arion vulgaris.</title>
        <authorList>
            <person name="Aradska J."/>
            <person name="Bulat T."/>
            <person name="Smidak R."/>
            <person name="Sarate P."/>
            <person name="Gangsoo J."/>
            <person name="Sialana F."/>
            <person name="Bilban M."/>
            <person name="Lubec G."/>
        </authorList>
    </citation>
    <scope>NUCLEOTIDE SEQUENCE</scope>
    <source>
        <tissue evidence="2">Skin</tissue>
    </source>
</reference>
<dbReference type="EMBL" id="HACG01033664">
    <property type="protein sequence ID" value="CEK80529.1"/>
    <property type="molecule type" value="Transcribed_RNA"/>
</dbReference>
<sequence length="83" mass="9577">MFCAVTAKISIATVKFLALESRKVMIKVQTAQPREPIVWKSFLLQETVILVLRRRSARYPHKRPDRNFPTNGNDESIAFSDML</sequence>
<name>A0A0B7AHR2_9EUPU</name>
<proteinExistence type="predicted"/>
<gene>
    <name evidence="2" type="primary">ORF121396</name>
</gene>
<protein>
    <submittedName>
        <fullName evidence="2">Uncharacterized protein</fullName>
    </submittedName>
</protein>
<organism evidence="2">
    <name type="scientific">Arion vulgaris</name>
    <dbReference type="NCBI Taxonomy" id="1028688"/>
    <lineage>
        <taxon>Eukaryota</taxon>
        <taxon>Metazoa</taxon>
        <taxon>Spiralia</taxon>
        <taxon>Lophotrochozoa</taxon>
        <taxon>Mollusca</taxon>
        <taxon>Gastropoda</taxon>
        <taxon>Heterobranchia</taxon>
        <taxon>Euthyneura</taxon>
        <taxon>Panpulmonata</taxon>
        <taxon>Eupulmonata</taxon>
        <taxon>Stylommatophora</taxon>
        <taxon>Helicina</taxon>
        <taxon>Arionoidea</taxon>
        <taxon>Arionidae</taxon>
        <taxon>Arion</taxon>
    </lineage>
</organism>
<feature type="region of interest" description="Disordered" evidence="1">
    <location>
        <begin position="62"/>
        <end position="83"/>
    </location>
</feature>
<evidence type="ECO:0000256" key="1">
    <source>
        <dbReference type="SAM" id="MobiDB-lite"/>
    </source>
</evidence>
<evidence type="ECO:0000313" key="2">
    <source>
        <dbReference type="EMBL" id="CEK80529.1"/>
    </source>
</evidence>
<dbReference type="AlphaFoldDB" id="A0A0B7AHR2"/>
<accession>A0A0B7AHR2</accession>